<name>A0A6H0UFH6_9LACT</name>
<dbReference type="EMBL" id="CP047616">
    <property type="protein sequence ID" value="QIW54542.1"/>
    <property type="molecule type" value="Genomic_DNA"/>
</dbReference>
<proteinExistence type="predicted"/>
<protein>
    <submittedName>
        <fullName evidence="1">Addiction module antitoxin RelB</fullName>
    </submittedName>
</protein>
<evidence type="ECO:0000313" key="3">
    <source>
        <dbReference type="Proteomes" id="UP000501558"/>
    </source>
</evidence>
<dbReference type="Proteomes" id="UP000501558">
    <property type="component" value="Chromosome"/>
</dbReference>
<accession>A0A6H0UFH6</accession>
<sequence>MTVIIKNTQFNFRTNEALLTKAKEIVAAKNQDMTTVLNQFLETVVAKNDIPTSFDDEAIFDELQAEVQKGYQSFLTEKHYSLSDMRKDFGINGA</sequence>
<evidence type="ECO:0000313" key="1">
    <source>
        <dbReference type="EMBL" id="QIW54542.1"/>
    </source>
</evidence>
<dbReference type="InterPro" id="IPR013321">
    <property type="entry name" value="Arc_rbn_hlx_hlx"/>
</dbReference>
<dbReference type="Gene3D" id="1.10.1220.10">
    <property type="entry name" value="Met repressor-like"/>
    <property type="match status" value="1"/>
</dbReference>
<evidence type="ECO:0000313" key="2">
    <source>
        <dbReference type="EMBL" id="QIW57490.1"/>
    </source>
</evidence>
<dbReference type="GO" id="GO:0006355">
    <property type="term" value="P:regulation of DNA-templated transcription"/>
    <property type="evidence" value="ECO:0007669"/>
    <property type="project" value="InterPro"/>
</dbReference>
<dbReference type="EMBL" id="CP047628">
    <property type="protein sequence ID" value="QIW57490.1"/>
    <property type="molecule type" value="Genomic_DNA"/>
</dbReference>
<evidence type="ECO:0000313" key="4">
    <source>
        <dbReference type="Proteomes" id="UP000501945"/>
    </source>
</evidence>
<dbReference type="AlphaFoldDB" id="A0A6H0UFH6"/>
<gene>
    <name evidence="2" type="ORF">GU334_00485</name>
    <name evidence="1" type="ORF">GU336_10580</name>
</gene>
<keyword evidence="3" id="KW-1185">Reference proteome</keyword>
<organism evidence="1 4">
    <name type="scientific">Pseudolactococcus raffinolactis</name>
    <dbReference type="NCBI Taxonomy" id="1366"/>
    <lineage>
        <taxon>Bacteria</taxon>
        <taxon>Bacillati</taxon>
        <taxon>Bacillota</taxon>
        <taxon>Bacilli</taxon>
        <taxon>Lactobacillales</taxon>
        <taxon>Streptococcaceae</taxon>
        <taxon>Pseudolactococcus</taxon>
    </lineage>
</organism>
<dbReference type="Proteomes" id="UP000501945">
    <property type="component" value="Chromosome"/>
</dbReference>
<dbReference type="RefSeq" id="WP_167839032.1">
    <property type="nucleotide sequence ID" value="NZ_CP047616.1"/>
</dbReference>
<reference evidence="3 4" key="1">
    <citation type="submission" date="2019-12" db="EMBL/GenBank/DDBJ databases">
        <title>Whole genome sequences of Lactococcus raffinolactis strains isolated from sewage.</title>
        <authorList>
            <person name="Ybazeta G."/>
            <person name="Ross M."/>
            <person name="Brabant-Kirwan D."/>
            <person name="Saleh M."/>
            <person name="Dillon J.A."/>
            <person name="Splinter K."/>
            <person name="Nokhbeh R."/>
        </authorList>
    </citation>
    <scope>NUCLEOTIDE SEQUENCE [LARGE SCALE GENOMIC DNA]</scope>
    <source>
        <strain evidence="2 3">Lr_19_14</strain>
        <strain evidence="1 4">Lr_19_5</strain>
    </source>
</reference>